<accession>A0A2J6S3M7</accession>
<proteinExistence type="predicted"/>
<protein>
    <submittedName>
        <fullName evidence="1">Uncharacterized protein</fullName>
    </submittedName>
</protein>
<keyword evidence="2" id="KW-1185">Reference proteome</keyword>
<evidence type="ECO:0000313" key="2">
    <source>
        <dbReference type="Proteomes" id="UP000235786"/>
    </source>
</evidence>
<evidence type="ECO:0000313" key="1">
    <source>
        <dbReference type="EMBL" id="PMD45345.1"/>
    </source>
</evidence>
<dbReference type="EMBL" id="KZ613940">
    <property type="protein sequence ID" value="PMD45345.1"/>
    <property type="molecule type" value="Genomic_DNA"/>
</dbReference>
<gene>
    <name evidence="1" type="ORF">L207DRAFT_524723</name>
</gene>
<sequence>MQRIVDKRESATIVTAGRRRFYRVYWILIQVAQCSNSAACMAGHARLRQAMAGPVEEAETCQLQQSLESRLGEPLRLGDCCRTCLPIDRAGRPDEHETDAQKRASILKEGSGVAGASAGLGSECGIFENALVLAVQNHNASLLHVHTHDRVRFHISPTRLR</sequence>
<dbReference type="AlphaFoldDB" id="A0A2J6S3M7"/>
<name>A0A2J6S3M7_HYAVF</name>
<dbReference type="Proteomes" id="UP000235786">
    <property type="component" value="Unassembled WGS sequence"/>
</dbReference>
<reference evidence="1 2" key="1">
    <citation type="submission" date="2016-04" db="EMBL/GenBank/DDBJ databases">
        <title>A degradative enzymes factory behind the ericoid mycorrhizal symbiosis.</title>
        <authorList>
            <consortium name="DOE Joint Genome Institute"/>
            <person name="Martino E."/>
            <person name="Morin E."/>
            <person name="Grelet G."/>
            <person name="Kuo A."/>
            <person name="Kohler A."/>
            <person name="Daghino S."/>
            <person name="Barry K."/>
            <person name="Choi C."/>
            <person name="Cichocki N."/>
            <person name="Clum A."/>
            <person name="Copeland A."/>
            <person name="Hainaut M."/>
            <person name="Haridas S."/>
            <person name="Labutti K."/>
            <person name="Lindquist E."/>
            <person name="Lipzen A."/>
            <person name="Khouja H.-R."/>
            <person name="Murat C."/>
            <person name="Ohm R."/>
            <person name="Olson A."/>
            <person name="Spatafora J."/>
            <person name="Veneault-Fourrey C."/>
            <person name="Henrissat B."/>
            <person name="Grigoriev I."/>
            <person name="Martin F."/>
            <person name="Perotto S."/>
        </authorList>
    </citation>
    <scope>NUCLEOTIDE SEQUENCE [LARGE SCALE GENOMIC DNA]</scope>
    <source>
        <strain evidence="1 2">F</strain>
    </source>
</reference>
<organism evidence="1 2">
    <name type="scientific">Hyaloscypha variabilis (strain UAMH 11265 / GT02V1 / F)</name>
    <name type="common">Meliniomyces variabilis</name>
    <dbReference type="NCBI Taxonomy" id="1149755"/>
    <lineage>
        <taxon>Eukaryota</taxon>
        <taxon>Fungi</taxon>
        <taxon>Dikarya</taxon>
        <taxon>Ascomycota</taxon>
        <taxon>Pezizomycotina</taxon>
        <taxon>Leotiomycetes</taxon>
        <taxon>Helotiales</taxon>
        <taxon>Hyaloscyphaceae</taxon>
        <taxon>Hyaloscypha</taxon>
        <taxon>Hyaloscypha variabilis</taxon>
    </lineage>
</organism>